<evidence type="ECO:0000256" key="7">
    <source>
        <dbReference type="ARBA" id="ARBA00047899"/>
    </source>
</evidence>
<dbReference type="InterPro" id="IPR008271">
    <property type="entry name" value="Ser/Thr_kinase_AS"/>
</dbReference>
<accession>A0A1X7RBZ1</accession>
<keyword evidence="12" id="KW-1185">Reference proteome</keyword>
<feature type="compositionally biased region" description="Low complexity" evidence="9">
    <location>
        <begin position="1"/>
        <end position="13"/>
    </location>
</feature>
<dbReference type="InterPro" id="IPR011009">
    <property type="entry name" value="Kinase-like_dom_sf"/>
</dbReference>
<keyword evidence="6" id="KW-0067">ATP-binding</keyword>
<dbReference type="AlphaFoldDB" id="A0A1X7RBZ1"/>
<dbReference type="InterPro" id="IPR050660">
    <property type="entry name" value="NEK_Ser/Thr_kinase"/>
</dbReference>
<evidence type="ECO:0000256" key="8">
    <source>
        <dbReference type="ARBA" id="ARBA00048679"/>
    </source>
</evidence>
<dbReference type="PROSITE" id="PS00108">
    <property type="entry name" value="PROTEIN_KINASE_ST"/>
    <property type="match status" value="1"/>
</dbReference>
<evidence type="ECO:0000256" key="4">
    <source>
        <dbReference type="ARBA" id="ARBA00022741"/>
    </source>
</evidence>
<keyword evidence="3" id="KW-0808">Transferase</keyword>
<evidence type="ECO:0000256" key="2">
    <source>
        <dbReference type="ARBA" id="ARBA00022527"/>
    </source>
</evidence>
<keyword evidence="2" id="KW-0723">Serine/threonine-protein kinase</keyword>
<comment type="catalytic activity">
    <reaction evidence="8">
        <text>L-seryl-[protein] + ATP = O-phospho-L-seryl-[protein] + ADP + H(+)</text>
        <dbReference type="Rhea" id="RHEA:17989"/>
        <dbReference type="Rhea" id="RHEA-COMP:9863"/>
        <dbReference type="Rhea" id="RHEA-COMP:11604"/>
        <dbReference type="ChEBI" id="CHEBI:15378"/>
        <dbReference type="ChEBI" id="CHEBI:29999"/>
        <dbReference type="ChEBI" id="CHEBI:30616"/>
        <dbReference type="ChEBI" id="CHEBI:83421"/>
        <dbReference type="ChEBI" id="CHEBI:456216"/>
        <dbReference type="EC" id="2.7.11.1"/>
    </reaction>
</comment>
<evidence type="ECO:0000256" key="3">
    <source>
        <dbReference type="ARBA" id="ARBA00022679"/>
    </source>
</evidence>
<feature type="compositionally biased region" description="Acidic residues" evidence="9">
    <location>
        <begin position="272"/>
        <end position="282"/>
    </location>
</feature>
<feature type="compositionally biased region" description="Low complexity" evidence="9">
    <location>
        <begin position="106"/>
        <end position="115"/>
    </location>
</feature>
<dbReference type="PROSITE" id="PS50011">
    <property type="entry name" value="PROTEIN_KINASE_DOM"/>
    <property type="match status" value="1"/>
</dbReference>
<evidence type="ECO:0000256" key="1">
    <source>
        <dbReference type="ARBA" id="ARBA00012513"/>
    </source>
</evidence>
<protein>
    <recommendedName>
        <fullName evidence="1">non-specific serine/threonine protein kinase</fullName>
        <ecNumber evidence="1">2.7.11.1</ecNumber>
    </recommendedName>
</protein>
<proteinExistence type="predicted"/>
<dbReference type="PANTHER" id="PTHR43671">
    <property type="entry name" value="SERINE/THREONINE-PROTEIN KINASE NEK"/>
    <property type="match status" value="1"/>
</dbReference>
<dbReference type="Proteomes" id="UP000215127">
    <property type="component" value="Chromosome 1"/>
</dbReference>
<dbReference type="SMART" id="SM00220">
    <property type="entry name" value="S_TKc"/>
    <property type="match status" value="1"/>
</dbReference>
<dbReference type="EMBL" id="LT853692">
    <property type="protein sequence ID" value="SMQ44926.1"/>
    <property type="molecule type" value="Genomic_DNA"/>
</dbReference>
<feature type="compositionally biased region" description="Acidic residues" evidence="9">
    <location>
        <begin position="116"/>
        <end position="127"/>
    </location>
</feature>
<organism evidence="11 12">
    <name type="scientific">Zymoseptoria tritici (strain ST99CH_3D7)</name>
    <dbReference type="NCBI Taxonomy" id="1276538"/>
    <lineage>
        <taxon>Eukaryota</taxon>
        <taxon>Fungi</taxon>
        <taxon>Dikarya</taxon>
        <taxon>Ascomycota</taxon>
        <taxon>Pezizomycotina</taxon>
        <taxon>Dothideomycetes</taxon>
        <taxon>Dothideomycetidae</taxon>
        <taxon>Mycosphaerellales</taxon>
        <taxon>Mycosphaerellaceae</taxon>
        <taxon>Zymoseptoria</taxon>
    </lineage>
</organism>
<dbReference type="GO" id="GO:0004674">
    <property type="term" value="F:protein serine/threonine kinase activity"/>
    <property type="evidence" value="ECO:0007669"/>
    <property type="project" value="UniProtKB-KW"/>
</dbReference>
<evidence type="ECO:0000256" key="5">
    <source>
        <dbReference type="ARBA" id="ARBA00022777"/>
    </source>
</evidence>
<evidence type="ECO:0000256" key="9">
    <source>
        <dbReference type="SAM" id="MobiDB-lite"/>
    </source>
</evidence>
<keyword evidence="4" id="KW-0547">Nucleotide-binding</keyword>
<dbReference type="SUPFAM" id="SSF56112">
    <property type="entry name" value="Protein kinase-like (PK-like)"/>
    <property type="match status" value="1"/>
</dbReference>
<dbReference type="Pfam" id="PF00069">
    <property type="entry name" value="Pkinase"/>
    <property type="match status" value="1"/>
</dbReference>
<dbReference type="GO" id="GO:0005524">
    <property type="term" value="F:ATP binding"/>
    <property type="evidence" value="ECO:0007669"/>
    <property type="project" value="UniProtKB-KW"/>
</dbReference>
<reference evidence="11 12" key="1">
    <citation type="submission" date="2016-06" db="EMBL/GenBank/DDBJ databases">
        <authorList>
            <person name="Kjaerup R.B."/>
            <person name="Dalgaard T.S."/>
            <person name="Juul-Madsen H.R."/>
        </authorList>
    </citation>
    <scope>NUCLEOTIDE SEQUENCE [LARGE SCALE GENOMIC DNA]</scope>
</reference>
<comment type="catalytic activity">
    <reaction evidence="7">
        <text>L-threonyl-[protein] + ATP = O-phospho-L-threonyl-[protein] + ADP + H(+)</text>
        <dbReference type="Rhea" id="RHEA:46608"/>
        <dbReference type="Rhea" id="RHEA-COMP:11060"/>
        <dbReference type="Rhea" id="RHEA-COMP:11605"/>
        <dbReference type="ChEBI" id="CHEBI:15378"/>
        <dbReference type="ChEBI" id="CHEBI:30013"/>
        <dbReference type="ChEBI" id="CHEBI:30616"/>
        <dbReference type="ChEBI" id="CHEBI:61977"/>
        <dbReference type="ChEBI" id="CHEBI:456216"/>
        <dbReference type="EC" id="2.7.11.1"/>
    </reaction>
</comment>
<dbReference type="EC" id="2.7.11.1" evidence="1"/>
<evidence type="ECO:0000313" key="12">
    <source>
        <dbReference type="Proteomes" id="UP000215127"/>
    </source>
</evidence>
<feature type="compositionally biased region" description="Acidic residues" evidence="9">
    <location>
        <begin position="41"/>
        <end position="53"/>
    </location>
</feature>
<dbReference type="STRING" id="1276538.A0A1X7RBZ1"/>
<dbReference type="PANTHER" id="PTHR43671:SF98">
    <property type="entry name" value="SERINE_THREONINE-PROTEIN KINASE NEK11"/>
    <property type="match status" value="1"/>
</dbReference>
<evidence type="ECO:0000259" key="10">
    <source>
        <dbReference type="PROSITE" id="PS50011"/>
    </source>
</evidence>
<feature type="region of interest" description="Disordered" evidence="9">
    <location>
        <begin position="1"/>
        <end position="134"/>
    </location>
</feature>
<feature type="region of interest" description="Disordered" evidence="9">
    <location>
        <begin position="272"/>
        <end position="294"/>
    </location>
</feature>
<name>A0A1X7RBZ1_ZYMT9</name>
<evidence type="ECO:0000313" key="11">
    <source>
        <dbReference type="EMBL" id="SMQ44926.1"/>
    </source>
</evidence>
<evidence type="ECO:0000256" key="6">
    <source>
        <dbReference type="ARBA" id="ARBA00022840"/>
    </source>
</evidence>
<feature type="domain" description="Protein kinase" evidence="10">
    <location>
        <begin position="739"/>
        <end position="1042"/>
    </location>
</feature>
<sequence>MARSQQSGSTGSRRSARIKALGNSKPANAKAPKRKIGELDVVAEENEDEDGNDGDQNSGGEPARKKAKDKGDSPQGRSDQPAPKSQGRPNEGGDSTGRRGTPDQVEAGASGSANEGGEENAGIDETEKEPPKMSATNLKLNLDFIRNLVLPGHVDEVPVGLERQMVCVSAMNEQDMRKATKILQELVVEYGTRTLLWSLRVWPIEAYMNVPIHFDGRWDVFEDDAIVKLRDNWRDTCVEAQRTNATRRQIEEFVDGYRKAKFLLKLGVEVEKDENDDDEPPNEPDQNQTQRPSFISGRARAVTAQMKHFREQRAEKVSEFRAAWGDEAADELEALCGRVFADWKQKGYPGNIDYRKVSCHFRWERMRRRFNSWSPTEVERTAFEGIYAEVREYIRRYDEFIYPPDDQQLSCQAFVWVMWPKLDDWRKDCVKDTKRLWSEALKAVPGKEGNDLYLDYNQAMRHLELGGWPMSESCVKTQRMMVRHKWRDLEAAVDADDMVSGALVKELGNEARELIDKFVFIVPPDKDNAVAWQSFIDDTLRPFVRAKNLPYWGKLWDTTLGRQHNPDDAKLLQEMRADMEIKLSGPDPPLPYGPSMAQYIRDWSEVVDRAEQEADRVTEARIKDLQTRTMVCRDVCGVLISPLLWPEETNPEQYCSNLSADIKYQLQVRWQQHWLEWKTLREIPDEEYYEKSNAMAEAVCNGQEYWPPESPAAEINRGKEQAGALGVRHLDRSGLEGSWNFSGTLGSGSYGHVGYWTKNVGHDRRIVDRIAVKESYLRQAWNNPVYWIGEPGHRKPKEFYYARELADMPESKNVVEPRSYAIYETLRMHRIYMEFCEHGTMSQMINNYIAHDAVVDEDGNSIIGTIPIRLLWSVFESLASVLCLMKSGTLPDASRARQLKYPGMIHRDLKPDNIFLSPPCTDVWGGIPTFKIGDFGFVISDADDELANMRRTGTPGFLPPEEGTSSAGDVWRTGKIMLDLMNRQSWHRERDENWDLKSRVLDDYAGNRFPPSLRDLVSQCLDASPVYRLNCEDLWTRIHAEVATGRGLTGKPLRDMKLDLADQEVIKIQRNALDRFV</sequence>
<keyword evidence="5" id="KW-0418">Kinase</keyword>
<gene>
    <name evidence="11" type="ORF">ZT3D7_G70</name>
</gene>
<dbReference type="Gene3D" id="1.10.510.10">
    <property type="entry name" value="Transferase(Phosphotransferase) domain 1"/>
    <property type="match status" value="1"/>
</dbReference>
<dbReference type="GO" id="GO:0005634">
    <property type="term" value="C:nucleus"/>
    <property type="evidence" value="ECO:0007669"/>
    <property type="project" value="TreeGrafter"/>
</dbReference>
<dbReference type="InterPro" id="IPR000719">
    <property type="entry name" value="Prot_kinase_dom"/>
</dbReference>